<gene>
    <name evidence="1" type="ORF">BUALT_Bualt17G0016200</name>
</gene>
<dbReference type="PANTHER" id="PTHR36030">
    <property type="entry name" value="CALMODULIN-BINDING DOMAIN-CONTAINING PROTEIN"/>
    <property type="match status" value="1"/>
</dbReference>
<accession>A0AAV6W5M1</accession>
<sequence>MEVAGHKQGVLMKSKLIMSFYRAAKPSPAVQFTPAVVKPRPASLVKKVSFNHEDGSSDGYVHGSAGGGEDEHVDNKATSYIFHVKERLKLEESNLLKGENCTK</sequence>
<keyword evidence="2" id="KW-1185">Reference proteome</keyword>
<dbReference type="AlphaFoldDB" id="A0AAV6W5M1"/>
<dbReference type="EMBL" id="WHWC01000017">
    <property type="protein sequence ID" value="KAG8365864.1"/>
    <property type="molecule type" value="Genomic_DNA"/>
</dbReference>
<proteinExistence type="predicted"/>
<dbReference type="PANTHER" id="PTHR36030:SF1">
    <property type="entry name" value="CALMODULIN-BINDING DOMAIN-CONTAINING PROTEIN"/>
    <property type="match status" value="1"/>
</dbReference>
<dbReference type="Proteomes" id="UP000826271">
    <property type="component" value="Unassembled WGS sequence"/>
</dbReference>
<reference evidence="1" key="1">
    <citation type="submission" date="2019-10" db="EMBL/GenBank/DDBJ databases">
        <authorList>
            <person name="Zhang R."/>
            <person name="Pan Y."/>
            <person name="Wang J."/>
            <person name="Ma R."/>
            <person name="Yu S."/>
        </authorList>
    </citation>
    <scope>NUCLEOTIDE SEQUENCE</scope>
    <source>
        <strain evidence="1">LA-IB0</strain>
        <tissue evidence="1">Leaf</tissue>
    </source>
</reference>
<organism evidence="1 2">
    <name type="scientific">Buddleja alternifolia</name>
    <dbReference type="NCBI Taxonomy" id="168488"/>
    <lineage>
        <taxon>Eukaryota</taxon>
        <taxon>Viridiplantae</taxon>
        <taxon>Streptophyta</taxon>
        <taxon>Embryophyta</taxon>
        <taxon>Tracheophyta</taxon>
        <taxon>Spermatophyta</taxon>
        <taxon>Magnoliopsida</taxon>
        <taxon>eudicotyledons</taxon>
        <taxon>Gunneridae</taxon>
        <taxon>Pentapetalae</taxon>
        <taxon>asterids</taxon>
        <taxon>lamiids</taxon>
        <taxon>Lamiales</taxon>
        <taxon>Scrophulariaceae</taxon>
        <taxon>Buddlejeae</taxon>
        <taxon>Buddleja</taxon>
    </lineage>
</organism>
<protein>
    <submittedName>
        <fullName evidence="1">Uncharacterized protein</fullName>
    </submittedName>
</protein>
<evidence type="ECO:0000313" key="1">
    <source>
        <dbReference type="EMBL" id="KAG8365864.1"/>
    </source>
</evidence>
<evidence type="ECO:0000313" key="2">
    <source>
        <dbReference type="Proteomes" id="UP000826271"/>
    </source>
</evidence>
<name>A0AAV6W5M1_9LAMI</name>
<comment type="caution">
    <text evidence="1">The sequence shown here is derived from an EMBL/GenBank/DDBJ whole genome shotgun (WGS) entry which is preliminary data.</text>
</comment>